<organism evidence="1 2">
    <name type="scientific">Oesophagostomum dentatum</name>
    <name type="common">Nodular worm</name>
    <dbReference type="NCBI Taxonomy" id="61180"/>
    <lineage>
        <taxon>Eukaryota</taxon>
        <taxon>Metazoa</taxon>
        <taxon>Ecdysozoa</taxon>
        <taxon>Nematoda</taxon>
        <taxon>Chromadorea</taxon>
        <taxon>Rhabditida</taxon>
        <taxon>Rhabditina</taxon>
        <taxon>Rhabditomorpha</taxon>
        <taxon>Strongyloidea</taxon>
        <taxon>Strongylidae</taxon>
        <taxon>Oesophagostomum</taxon>
    </lineage>
</organism>
<feature type="non-terminal residue" evidence="1">
    <location>
        <position position="1"/>
    </location>
</feature>
<keyword evidence="2" id="KW-1185">Reference proteome</keyword>
<protein>
    <submittedName>
        <fullName evidence="1">Uncharacterized protein</fullName>
    </submittedName>
</protein>
<dbReference type="AlphaFoldDB" id="A0A0B1S9M2"/>
<evidence type="ECO:0000313" key="1">
    <source>
        <dbReference type="EMBL" id="KHJ80212.1"/>
    </source>
</evidence>
<dbReference type="EMBL" id="KN601450">
    <property type="protein sequence ID" value="KHJ80212.1"/>
    <property type="molecule type" value="Genomic_DNA"/>
</dbReference>
<accession>A0A0B1S9M2</accession>
<proteinExistence type="predicted"/>
<sequence>LFSKAQAPHEHCAFSESILEVEVVPAAAVNVGVIPHHLQAAAPRHLALCGRRTREHVVAHRHHFRRRRRPPMTPATINVAEDGRRRDIEQCGQLGGTLAALGICKRTGAITSMNLILWRAITKEEHLTVNAVKNTDHKKYVEIYDSPQRTKDFSAFRT</sequence>
<dbReference type="Proteomes" id="UP000053660">
    <property type="component" value="Unassembled WGS sequence"/>
</dbReference>
<reference evidence="1 2" key="1">
    <citation type="submission" date="2014-03" db="EMBL/GenBank/DDBJ databases">
        <title>Draft genome of the hookworm Oesophagostomum dentatum.</title>
        <authorList>
            <person name="Mitreva M."/>
        </authorList>
    </citation>
    <scope>NUCLEOTIDE SEQUENCE [LARGE SCALE GENOMIC DNA]</scope>
    <source>
        <strain evidence="1 2">OD-Hann</strain>
    </source>
</reference>
<name>A0A0B1S9M2_OESDE</name>
<gene>
    <name evidence="1" type="ORF">OESDEN_20116</name>
</gene>
<evidence type="ECO:0000313" key="2">
    <source>
        <dbReference type="Proteomes" id="UP000053660"/>
    </source>
</evidence>